<dbReference type="CDD" id="cd02966">
    <property type="entry name" value="TlpA_like_family"/>
    <property type="match status" value="1"/>
</dbReference>
<dbReference type="SUPFAM" id="SSF52833">
    <property type="entry name" value="Thioredoxin-like"/>
    <property type="match status" value="1"/>
</dbReference>
<gene>
    <name evidence="7" type="ORF">SAMN05421820_106465</name>
</gene>
<dbReference type="InterPro" id="IPR050553">
    <property type="entry name" value="Thioredoxin_ResA/DsbE_sf"/>
</dbReference>
<sequence length="360" mass="39930">MKKNIILLSLTSICLFATAQVKKDGYTINGKIEGLKGPHMYIYGLGASDSVAVKNGAFSYKGSVKEPTRIYLTDRKGMQLELYVENAPVSIKGNVNATEDMLISGGKTQQEQNALKLTKKALDKEQKQLYARYEKAENAKDTTAIAGIEKEFSKIYKASDALNKAFIRKHPKSYVSLINIKDLGMSTEYAELAALYQSLDASLKSSPGGKKMEATLTVLQKGSNGQAMLDFTQNDMDGKPVRFSSFKGKYVLVDFWASWCGPCRGENPNVLKAYNDFKDKGFTVLGVSLDDSGDKWKKAVQEDKMPWTQVSDLKGWKNEVSTYYGIQGIPSNYLVDPNGVIIARNLRGEALQEKLKELMK</sequence>
<dbReference type="AlphaFoldDB" id="A0A1G9ZHA5"/>
<evidence type="ECO:0000256" key="3">
    <source>
        <dbReference type="ARBA" id="ARBA00023157"/>
    </source>
</evidence>
<proteinExistence type="predicted"/>
<dbReference type="Proteomes" id="UP000183200">
    <property type="component" value="Unassembled WGS sequence"/>
</dbReference>
<dbReference type="Pfam" id="PF14289">
    <property type="entry name" value="DUF4369"/>
    <property type="match status" value="1"/>
</dbReference>
<dbReference type="GO" id="GO:0016491">
    <property type="term" value="F:oxidoreductase activity"/>
    <property type="evidence" value="ECO:0007669"/>
    <property type="project" value="InterPro"/>
</dbReference>
<evidence type="ECO:0000256" key="2">
    <source>
        <dbReference type="ARBA" id="ARBA00022748"/>
    </source>
</evidence>
<dbReference type="InterPro" id="IPR017937">
    <property type="entry name" value="Thioredoxin_CS"/>
</dbReference>
<feature type="signal peptide" evidence="5">
    <location>
        <begin position="1"/>
        <end position="19"/>
    </location>
</feature>
<dbReference type="GO" id="GO:0017004">
    <property type="term" value="P:cytochrome complex assembly"/>
    <property type="evidence" value="ECO:0007669"/>
    <property type="project" value="UniProtKB-KW"/>
</dbReference>
<dbReference type="GO" id="GO:0030313">
    <property type="term" value="C:cell envelope"/>
    <property type="evidence" value="ECO:0007669"/>
    <property type="project" value="UniProtKB-SubCell"/>
</dbReference>
<comment type="subcellular location">
    <subcellularLocation>
        <location evidence="1">Cell envelope</location>
    </subcellularLocation>
</comment>
<dbReference type="EMBL" id="FNGY01000006">
    <property type="protein sequence ID" value="SDN20421.1"/>
    <property type="molecule type" value="Genomic_DNA"/>
</dbReference>
<keyword evidence="5" id="KW-0732">Signal</keyword>
<accession>A0A1G9ZHA5</accession>
<keyword evidence="2" id="KW-0201">Cytochrome c-type biogenesis</keyword>
<dbReference type="RefSeq" id="WP_074609905.1">
    <property type="nucleotide sequence ID" value="NZ_FNGY01000006.1"/>
</dbReference>
<dbReference type="GO" id="GO:0016209">
    <property type="term" value="F:antioxidant activity"/>
    <property type="evidence" value="ECO:0007669"/>
    <property type="project" value="InterPro"/>
</dbReference>
<keyword evidence="3" id="KW-1015">Disulfide bond</keyword>
<dbReference type="PROSITE" id="PS00194">
    <property type="entry name" value="THIOREDOXIN_1"/>
    <property type="match status" value="1"/>
</dbReference>
<dbReference type="PANTHER" id="PTHR42852:SF6">
    <property type="entry name" value="THIOL:DISULFIDE INTERCHANGE PROTEIN DSBE"/>
    <property type="match status" value="1"/>
</dbReference>
<dbReference type="PANTHER" id="PTHR42852">
    <property type="entry name" value="THIOL:DISULFIDE INTERCHANGE PROTEIN DSBE"/>
    <property type="match status" value="1"/>
</dbReference>
<keyword evidence="8" id="KW-1185">Reference proteome</keyword>
<dbReference type="InterPro" id="IPR013766">
    <property type="entry name" value="Thioredoxin_domain"/>
</dbReference>
<dbReference type="STRING" id="430522.BFS30_15820"/>
<name>A0A1G9ZHA5_9SPHI</name>
<evidence type="ECO:0000256" key="4">
    <source>
        <dbReference type="ARBA" id="ARBA00023284"/>
    </source>
</evidence>
<evidence type="ECO:0000313" key="8">
    <source>
        <dbReference type="Proteomes" id="UP000183200"/>
    </source>
</evidence>
<dbReference type="InterPro" id="IPR025380">
    <property type="entry name" value="DUF4369"/>
</dbReference>
<dbReference type="PROSITE" id="PS51352">
    <property type="entry name" value="THIOREDOXIN_2"/>
    <property type="match status" value="1"/>
</dbReference>
<reference evidence="8" key="1">
    <citation type="submission" date="2016-10" db="EMBL/GenBank/DDBJ databases">
        <authorList>
            <person name="Varghese N."/>
            <person name="Submissions S."/>
        </authorList>
    </citation>
    <scope>NUCLEOTIDE SEQUENCE [LARGE SCALE GENOMIC DNA]</scope>
    <source>
        <strain evidence="8">DSM 19110</strain>
    </source>
</reference>
<protein>
    <submittedName>
        <fullName evidence="7">Peroxiredoxin</fullName>
    </submittedName>
</protein>
<feature type="chain" id="PRO_5010161655" evidence="5">
    <location>
        <begin position="20"/>
        <end position="360"/>
    </location>
</feature>
<dbReference type="InterPro" id="IPR000866">
    <property type="entry name" value="AhpC/TSA"/>
</dbReference>
<evidence type="ECO:0000256" key="5">
    <source>
        <dbReference type="SAM" id="SignalP"/>
    </source>
</evidence>
<dbReference type="Pfam" id="PF00578">
    <property type="entry name" value="AhpC-TSA"/>
    <property type="match status" value="1"/>
</dbReference>
<evidence type="ECO:0000313" key="7">
    <source>
        <dbReference type="EMBL" id="SDN20421.1"/>
    </source>
</evidence>
<dbReference type="InterPro" id="IPR036249">
    <property type="entry name" value="Thioredoxin-like_sf"/>
</dbReference>
<feature type="domain" description="Thioredoxin" evidence="6">
    <location>
        <begin position="222"/>
        <end position="360"/>
    </location>
</feature>
<dbReference type="Gene3D" id="3.40.30.10">
    <property type="entry name" value="Glutaredoxin"/>
    <property type="match status" value="1"/>
</dbReference>
<evidence type="ECO:0000259" key="6">
    <source>
        <dbReference type="PROSITE" id="PS51352"/>
    </source>
</evidence>
<keyword evidence="4" id="KW-0676">Redox-active center</keyword>
<dbReference type="OrthoDB" id="1069091at2"/>
<evidence type="ECO:0000256" key="1">
    <source>
        <dbReference type="ARBA" id="ARBA00004196"/>
    </source>
</evidence>
<organism evidence="7 8">
    <name type="scientific">Pedobacter steynii</name>
    <dbReference type="NCBI Taxonomy" id="430522"/>
    <lineage>
        <taxon>Bacteria</taxon>
        <taxon>Pseudomonadati</taxon>
        <taxon>Bacteroidota</taxon>
        <taxon>Sphingobacteriia</taxon>
        <taxon>Sphingobacteriales</taxon>
        <taxon>Sphingobacteriaceae</taxon>
        <taxon>Pedobacter</taxon>
    </lineage>
</organism>